<evidence type="ECO:0000256" key="1">
    <source>
        <dbReference type="SAM" id="SignalP"/>
    </source>
</evidence>
<feature type="signal peptide" evidence="1">
    <location>
        <begin position="1"/>
        <end position="21"/>
    </location>
</feature>
<feature type="domain" description="Lipid/polyisoprenoid-binding YceI-like" evidence="2">
    <location>
        <begin position="46"/>
        <end position="175"/>
    </location>
</feature>
<evidence type="ECO:0000313" key="3">
    <source>
        <dbReference type="EMBL" id="TDQ29446.1"/>
    </source>
</evidence>
<dbReference type="Pfam" id="PF04264">
    <property type="entry name" value="YceI"/>
    <property type="match status" value="1"/>
</dbReference>
<comment type="caution">
    <text evidence="3">The sequence shown here is derived from an EMBL/GenBank/DDBJ whole genome shotgun (WGS) entry which is preliminary data.</text>
</comment>
<feature type="chain" id="PRO_5020420927" evidence="1">
    <location>
        <begin position="22"/>
        <end position="181"/>
    </location>
</feature>
<proteinExistence type="predicted"/>
<reference evidence="3 4" key="1">
    <citation type="submission" date="2019-03" db="EMBL/GenBank/DDBJ databases">
        <title>Genomic Encyclopedia of Archaeal and Bacterial Type Strains, Phase II (KMG-II): from individual species to whole genera.</title>
        <authorList>
            <person name="Goeker M."/>
        </authorList>
    </citation>
    <scope>NUCLEOTIDE SEQUENCE [LARGE SCALE GENOMIC DNA]</scope>
    <source>
        <strain evidence="3 4">DSM 18435</strain>
    </source>
</reference>
<evidence type="ECO:0000259" key="2">
    <source>
        <dbReference type="Pfam" id="PF04264"/>
    </source>
</evidence>
<dbReference type="Gene3D" id="2.40.128.110">
    <property type="entry name" value="Lipid/polyisoprenoid-binding, YceI-like"/>
    <property type="match status" value="1"/>
</dbReference>
<dbReference type="InterPro" id="IPR036761">
    <property type="entry name" value="TTHA0802/YceI-like_sf"/>
</dbReference>
<organism evidence="3 4">
    <name type="scientific">Zeaxanthinibacter enoshimensis</name>
    <dbReference type="NCBI Taxonomy" id="392009"/>
    <lineage>
        <taxon>Bacteria</taxon>
        <taxon>Pseudomonadati</taxon>
        <taxon>Bacteroidota</taxon>
        <taxon>Flavobacteriia</taxon>
        <taxon>Flavobacteriales</taxon>
        <taxon>Flavobacteriaceae</taxon>
        <taxon>Zeaxanthinibacter</taxon>
    </lineage>
</organism>
<dbReference type="AlphaFoldDB" id="A0A4R6TJT9"/>
<dbReference type="Proteomes" id="UP000295468">
    <property type="component" value="Unassembled WGS sequence"/>
</dbReference>
<dbReference type="InterPro" id="IPR007372">
    <property type="entry name" value="Lipid/polyisoprenoid-bd_YceI"/>
</dbReference>
<keyword evidence="4" id="KW-1185">Reference proteome</keyword>
<name>A0A4R6TJT9_9FLAO</name>
<keyword evidence="1" id="KW-0732">Signal</keyword>
<dbReference type="EMBL" id="SNYI01000003">
    <property type="protein sequence ID" value="TDQ29446.1"/>
    <property type="molecule type" value="Genomic_DNA"/>
</dbReference>
<gene>
    <name evidence="3" type="ORF">CLV82_2904</name>
</gene>
<sequence length="181" mass="20856">MTRQLTIIWYLLAVLCVQAQATYTTRTGEIRFNASTPLEDINAINSEVNGIFKKDNGDIGAVLLIRDFRFRKKLMEEHFNENYIESGKFPKATFRGTLAGFRNDSILREEYPLNGVLTIREIEREISTVAAIRQRGENLVLETEFIARPEDFDIRVPRLLFKKIAQEVKVSVSMELQPSEK</sequence>
<protein>
    <submittedName>
        <fullName evidence="3">YceI-like domain-containing protein</fullName>
    </submittedName>
</protein>
<accession>A0A4R6TJT9</accession>
<evidence type="ECO:0000313" key="4">
    <source>
        <dbReference type="Proteomes" id="UP000295468"/>
    </source>
</evidence>
<dbReference type="SUPFAM" id="SSF101874">
    <property type="entry name" value="YceI-like"/>
    <property type="match status" value="1"/>
</dbReference>